<dbReference type="SMART" id="SM01238">
    <property type="entry name" value="IGR"/>
    <property type="match status" value="1"/>
</dbReference>
<dbReference type="InterPro" id="IPR019083">
    <property type="entry name" value="SAM_Ribosomal_mS41"/>
</dbReference>
<evidence type="ECO:0000256" key="4">
    <source>
        <dbReference type="ARBA" id="ARBA00035129"/>
    </source>
</evidence>
<sequence>MSHWLAARLRSFSPSFTRCLQTFAGQPRRLPQPPSRRDDIRTPQAFLKAIGRQADTMLSPKRWKELWDTRGPDLKEKGLSVKDRRYILWCMHKYRNGLMPDEFAHKPKPKKKVRGWGPAVQNGKRIRSRRIK</sequence>
<dbReference type="STRING" id="933084.A0A067Q6E4"/>
<comment type="similarity">
    <text evidence="2">Belongs to the mitochondrion-specific ribosomal protein mS41 family.</text>
</comment>
<gene>
    <name evidence="7" type="ORF">JAAARDRAFT_203636</name>
</gene>
<dbReference type="OrthoDB" id="18595at2759"/>
<organism evidence="7 8">
    <name type="scientific">Jaapia argillacea MUCL 33604</name>
    <dbReference type="NCBI Taxonomy" id="933084"/>
    <lineage>
        <taxon>Eukaryota</taxon>
        <taxon>Fungi</taxon>
        <taxon>Dikarya</taxon>
        <taxon>Basidiomycota</taxon>
        <taxon>Agaricomycotina</taxon>
        <taxon>Agaricomycetes</taxon>
        <taxon>Agaricomycetidae</taxon>
        <taxon>Jaapiales</taxon>
        <taxon>Jaapiaceae</taxon>
        <taxon>Jaapia</taxon>
    </lineage>
</organism>
<evidence type="ECO:0000256" key="2">
    <source>
        <dbReference type="ARBA" id="ARBA00010492"/>
    </source>
</evidence>
<dbReference type="Proteomes" id="UP000027265">
    <property type="component" value="Unassembled WGS sequence"/>
</dbReference>
<reference evidence="8" key="1">
    <citation type="journal article" date="2014" name="Proc. Natl. Acad. Sci. U.S.A.">
        <title>Extensive sampling of basidiomycete genomes demonstrates inadequacy of the white-rot/brown-rot paradigm for wood decay fungi.</title>
        <authorList>
            <person name="Riley R."/>
            <person name="Salamov A.A."/>
            <person name="Brown D.W."/>
            <person name="Nagy L.G."/>
            <person name="Floudas D."/>
            <person name="Held B.W."/>
            <person name="Levasseur A."/>
            <person name="Lombard V."/>
            <person name="Morin E."/>
            <person name="Otillar R."/>
            <person name="Lindquist E.A."/>
            <person name="Sun H."/>
            <person name="LaButti K.M."/>
            <person name="Schmutz J."/>
            <person name="Jabbour D."/>
            <person name="Luo H."/>
            <person name="Baker S.E."/>
            <person name="Pisabarro A.G."/>
            <person name="Walton J.D."/>
            <person name="Blanchette R.A."/>
            <person name="Henrissat B."/>
            <person name="Martin F."/>
            <person name="Cullen D."/>
            <person name="Hibbett D.S."/>
            <person name="Grigoriev I.V."/>
        </authorList>
    </citation>
    <scope>NUCLEOTIDE SEQUENCE [LARGE SCALE GENOMIC DNA]</scope>
    <source>
        <strain evidence="8">MUCL 33604</strain>
    </source>
</reference>
<evidence type="ECO:0000256" key="5">
    <source>
        <dbReference type="SAM" id="MobiDB-lite"/>
    </source>
</evidence>
<comment type="subcellular location">
    <subcellularLocation>
        <location evidence="1">Mitochondrion</location>
    </subcellularLocation>
</comment>
<dbReference type="PANTHER" id="PTHR28235">
    <property type="entry name" value="PROTEIN FYV4, MITOCHONDRIAL"/>
    <property type="match status" value="1"/>
</dbReference>
<protein>
    <recommendedName>
        <fullName evidence="4">Small ribosomal subunit protein mS41</fullName>
    </recommendedName>
</protein>
<keyword evidence="3" id="KW-0496">Mitochondrion</keyword>
<evidence type="ECO:0000259" key="6">
    <source>
        <dbReference type="SMART" id="SM01238"/>
    </source>
</evidence>
<proteinExistence type="inferred from homology"/>
<accession>A0A067Q6E4</accession>
<dbReference type="PANTHER" id="PTHR28235:SF1">
    <property type="entry name" value="SMALL RIBOSOMAL SUBUNIT PROTEIN MS41"/>
    <property type="match status" value="1"/>
</dbReference>
<name>A0A067Q6E4_9AGAM</name>
<dbReference type="Pfam" id="PF09597">
    <property type="entry name" value="SAM_Ribosomal_mS41"/>
    <property type="match status" value="1"/>
</dbReference>
<evidence type="ECO:0000313" key="7">
    <source>
        <dbReference type="EMBL" id="KDQ62529.1"/>
    </source>
</evidence>
<dbReference type="HOGENOM" id="CLU_126679_2_0_1"/>
<dbReference type="InParanoid" id="A0A067Q6E4"/>
<dbReference type="AlphaFoldDB" id="A0A067Q6E4"/>
<evidence type="ECO:0000256" key="3">
    <source>
        <dbReference type="ARBA" id="ARBA00023128"/>
    </source>
</evidence>
<feature type="region of interest" description="Disordered" evidence="5">
    <location>
        <begin position="100"/>
        <end position="132"/>
    </location>
</feature>
<dbReference type="InterPro" id="IPR039603">
    <property type="entry name" value="Ribosomal_mS41"/>
</dbReference>
<feature type="domain" description="Small ribosomal subunit protein mS41 SAM" evidence="6">
    <location>
        <begin position="43"/>
        <end position="97"/>
    </location>
</feature>
<dbReference type="GO" id="GO:0005739">
    <property type="term" value="C:mitochondrion"/>
    <property type="evidence" value="ECO:0007669"/>
    <property type="project" value="UniProtKB-SubCell"/>
</dbReference>
<evidence type="ECO:0000313" key="8">
    <source>
        <dbReference type="Proteomes" id="UP000027265"/>
    </source>
</evidence>
<keyword evidence="8" id="KW-1185">Reference proteome</keyword>
<dbReference type="EMBL" id="KL197711">
    <property type="protein sequence ID" value="KDQ62529.1"/>
    <property type="molecule type" value="Genomic_DNA"/>
</dbReference>
<evidence type="ECO:0000256" key="1">
    <source>
        <dbReference type="ARBA" id="ARBA00004173"/>
    </source>
</evidence>